<evidence type="ECO:0000313" key="1">
    <source>
        <dbReference type="EMBL" id="CAZ85161.1"/>
    </source>
</evidence>
<dbReference type="EMBL" id="FN430341">
    <property type="protein sequence ID" value="CAZ85161.1"/>
    <property type="molecule type" value="Genomic_DNA"/>
</dbReference>
<reference evidence="1 2" key="1">
    <citation type="journal article" date="2010" name="Nature">
        <title>Perigord black truffle genome uncovers evolutionary origins and mechanisms of symbiosis.</title>
        <authorList>
            <person name="Martin F."/>
            <person name="Kohler A."/>
            <person name="Murat C."/>
            <person name="Balestrini R."/>
            <person name="Coutinho P.M."/>
            <person name="Jaillon O."/>
            <person name="Montanini B."/>
            <person name="Morin E."/>
            <person name="Noel B."/>
            <person name="Percudani R."/>
            <person name="Porcel B."/>
            <person name="Rubini A."/>
            <person name="Amicucci A."/>
            <person name="Amselem J."/>
            <person name="Anthouard V."/>
            <person name="Arcioni S."/>
            <person name="Artiguenave F."/>
            <person name="Aury J.M."/>
            <person name="Ballario P."/>
            <person name="Bolchi A."/>
            <person name="Brenna A."/>
            <person name="Brun A."/>
            <person name="Buee M."/>
            <person name="Cantarel B."/>
            <person name="Chevalier G."/>
            <person name="Couloux A."/>
            <person name="Da Silva C."/>
            <person name="Denoeud F."/>
            <person name="Duplessis S."/>
            <person name="Ghignone S."/>
            <person name="Hilselberger B."/>
            <person name="Iotti M."/>
            <person name="Marcais B."/>
            <person name="Mello A."/>
            <person name="Miranda M."/>
            <person name="Pacioni G."/>
            <person name="Quesneville H."/>
            <person name="Riccioni C."/>
            <person name="Ruotolo R."/>
            <person name="Splivallo R."/>
            <person name="Stocchi V."/>
            <person name="Tisserant E."/>
            <person name="Viscomi A.R."/>
            <person name="Zambonelli A."/>
            <person name="Zampieri E."/>
            <person name="Henrissat B."/>
            <person name="Lebrun M.H."/>
            <person name="Paolocci F."/>
            <person name="Bonfante P."/>
            <person name="Ottonello S."/>
            <person name="Wincker P."/>
        </authorList>
    </citation>
    <scope>NUCLEOTIDE SEQUENCE [LARGE SCALE GENOMIC DNA]</scope>
    <source>
        <strain evidence="1 2">Mel28</strain>
    </source>
</reference>
<protein>
    <submittedName>
        <fullName evidence="1">(Perigord truffle) hypothetical protein</fullName>
    </submittedName>
</protein>
<dbReference type="InParanoid" id="D5GKW8"/>
<proteinExistence type="predicted"/>
<keyword evidence="2" id="KW-1185">Reference proteome</keyword>
<accession>D5GKW8</accession>
<sequence length="15" mass="1952">MVWLFDENFYLCCRI</sequence>
<dbReference type="KEGG" id="tml:GSTUM_00009801001"/>
<evidence type="ECO:0000313" key="2">
    <source>
        <dbReference type="Proteomes" id="UP000006911"/>
    </source>
</evidence>
<gene>
    <name evidence="1" type="ORF">GSTUM_00009801001</name>
</gene>
<dbReference type="HOGENOM" id="CLU_3434188_0_0_1"/>
<name>D5GKW8_TUBMM</name>
<dbReference type="Proteomes" id="UP000006911">
    <property type="component" value="Unassembled WGS sequence"/>
</dbReference>
<organism evidence="1 2">
    <name type="scientific">Tuber melanosporum (strain Mel28)</name>
    <name type="common">Perigord black truffle</name>
    <dbReference type="NCBI Taxonomy" id="656061"/>
    <lineage>
        <taxon>Eukaryota</taxon>
        <taxon>Fungi</taxon>
        <taxon>Dikarya</taxon>
        <taxon>Ascomycota</taxon>
        <taxon>Pezizomycotina</taxon>
        <taxon>Pezizomycetes</taxon>
        <taxon>Pezizales</taxon>
        <taxon>Tuberaceae</taxon>
        <taxon>Tuber</taxon>
    </lineage>
</organism>